<protein>
    <submittedName>
        <fullName evidence="1">Uncharacterized protein</fullName>
    </submittedName>
</protein>
<proteinExistence type="predicted"/>
<dbReference type="AlphaFoldDB" id="A0A225UZB0"/>
<keyword evidence="2" id="KW-1185">Reference proteome</keyword>
<gene>
    <name evidence="1" type="ORF">PHMEG_00030848</name>
</gene>
<comment type="caution">
    <text evidence="1">The sequence shown here is derived from an EMBL/GenBank/DDBJ whole genome shotgun (WGS) entry which is preliminary data.</text>
</comment>
<reference evidence="2" key="1">
    <citation type="submission" date="2017-03" db="EMBL/GenBank/DDBJ databases">
        <title>Phytopthora megakarya and P. palmivora, two closely related causual agents of cacao black pod achieved similar genome size and gene model numbers by different mechanisms.</title>
        <authorList>
            <person name="Ali S."/>
            <person name="Shao J."/>
            <person name="Larry D.J."/>
            <person name="Kronmiller B."/>
            <person name="Shen D."/>
            <person name="Strem M.D."/>
            <person name="Melnick R.L."/>
            <person name="Guiltinan M.J."/>
            <person name="Tyler B.M."/>
            <person name="Meinhardt L.W."/>
            <person name="Bailey B.A."/>
        </authorList>
    </citation>
    <scope>NUCLEOTIDE SEQUENCE [LARGE SCALE GENOMIC DNA]</scope>
    <source>
        <strain evidence="2">zdho120</strain>
    </source>
</reference>
<sequence>AEEYAFKVADKALTFYGVWDIRGITQIVSEYFQTICGPTKFIGDIDDGPANKALGLKTVGKAFNGSSGVWSSEGDGTVVINFESKDIEDVSVNIRSGGDKFGKVKVSAGGSATWSSNVTALGGSLLLWVPRPPQGGGHLELDVMLNVS</sequence>
<dbReference type="EMBL" id="NBNE01009449">
    <property type="protein sequence ID" value="OWY98401.1"/>
    <property type="molecule type" value="Genomic_DNA"/>
</dbReference>
<dbReference type="STRING" id="4795.A0A225UZB0"/>
<evidence type="ECO:0000313" key="2">
    <source>
        <dbReference type="Proteomes" id="UP000198211"/>
    </source>
</evidence>
<evidence type="ECO:0000313" key="1">
    <source>
        <dbReference type="EMBL" id="OWY98401.1"/>
    </source>
</evidence>
<organism evidence="1 2">
    <name type="scientific">Phytophthora megakarya</name>
    <dbReference type="NCBI Taxonomy" id="4795"/>
    <lineage>
        <taxon>Eukaryota</taxon>
        <taxon>Sar</taxon>
        <taxon>Stramenopiles</taxon>
        <taxon>Oomycota</taxon>
        <taxon>Peronosporomycetes</taxon>
        <taxon>Peronosporales</taxon>
        <taxon>Peronosporaceae</taxon>
        <taxon>Phytophthora</taxon>
    </lineage>
</organism>
<dbReference type="Proteomes" id="UP000198211">
    <property type="component" value="Unassembled WGS sequence"/>
</dbReference>
<feature type="non-terminal residue" evidence="1">
    <location>
        <position position="1"/>
    </location>
</feature>
<dbReference type="OrthoDB" id="123363at2759"/>
<name>A0A225UZB0_9STRA</name>
<accession>A0A225UZB0</accession>